<name>A0A7X6DKI3_9BURK</name>
<reference evidence="4 5" key="1">
    <citation type="journal article" date="2020" name="Nature">
        <title>Bacterial chemolithoautotrophy via manganese oxidation.</title>
        <authorList>
            <person name="Yu H."/>
            <person name="Leadbetter J.R."/>
        </authorList>
    </citation>
    <scope>NUCLEOTIDE SEQUENCE [LARGE SCALE GENOMIC DNA]</scope>
    <source>
        <strain evidence="4 5">RBP-1</strain>
    </source>
</reference>
<dbReference type="Proteomes" id="UP000521868">
    <property type="component" value="Unassembled WGS sequence"/>
</dbReference>
<feature type="region of interest" description="Disordered" evidence="1">
    <location>
        <begin position="91"/>
        <end position="134"/>
    </location>
</feature>
<keyword evidence="5" id="KW-1185">Reference proteome</keyword>
<dbReference type="AlphaFoldDB" id="A0A7X6DKI3"/>
<gene>
    <name evidence="4" type="ORF">RAMLITH_23870</name>
</gene>
<proteinExistence type="predicted"/>
<organism evidence="4 5">
    <name type="scientific">Ramlibacter lithotrophicus</name>
    <dbReference type="NCBI Taxonomy" id="2606681"/>
    <lineage>
        <taxon>Bacteria</taxon>
        <taxon>Pseudomonadati</taxon>
        <taxon>Pseudomonadota</taxon>
        <taxon>Betaproteobacteria</taxon>
        <taxon>Burkholderiales</taxon>
        <taxon>Comamonadaceae</taxon>
        <taxon>Ramlibacter</taxon>
    </lineage>
</organism>
<dbReference type="PANTHER" id="PTHR33678:SF1">
    <property type="entry name" value="BLL1576 PROTEIN"/>
    <property type="match status" value="1"/>
</dbReference>
<evidence type="ECO:0000256" key="1">
    <source>
        <dbReference type="SAM" id="MobiDB-lite"/>
    </source>
</evidence>
<dbReference type="EMBL" id="VTOX01000013">
    <property type="protein sequence ID" value="NKE68863.1"/>
    <property type="molecule type" value="Genomic_DNA"/>
</dbReference>
<feature type="domain" description="Transposase TnpC homeodomain" evidence="3">
    <location>
        <begin position="48"/>
        <end position="121"/>
    </location>
</feature>
<dbReference type="InterPro" id="IPR024474">
    <property type="entry name" value="Znf_dom_IS66"/>
</dbReference>
<evidence type="ECO:0000259" key="2">
    <source>
        <dbReference type="Pfam" id="PF13005"/>
    </source>
</evidence>
<feature type="compositionally biased region" description="Basic and acidic residues" evidence="1">
    <location>
        <begin position="118"/>
        <end position="127"/>
    </location>
</feature>
<evidence type="ECO:0008006" key="6">
    <source>
        <dbReference type="Google" id="ProtNLM"/>
    </source>
</evidence>
<feature type="domain" description="Transposase IS66 zinc-finger binding" evidence="2">
    <location>
        <begin position="129"/>
        <end position="159"/>
    </location>
</feature>
<dbReference type="Pfam" id="PF13005">
    <property type="entry name" value="zf-IS66"/>
    <property type="match status" value="1"/>
</dbReference>
<dbReference type="PANTHER" id="PTHR33678">
    <property type="entry name" value="BLL1576 PROTEIN"/>
    <property type="match status" value="1"/>
</dbReference>
<dbReference type="Pfam" id="PF13007">
    <property type="entry name" value="LZ_Tnp_IS66"/>
    <property type="match status" value="1"/>
</dbReference>
<dbReference type="InterPro" id="IPR024463">
    <property type="entry name" value="Transposase_TnpC_homeodom"/>
</dbReference>
<evidence type="ECO:0000313" key="5">
    <source>
        <dbReference type="Proteomes" id="UP000521868"/>
    </source>
</evidence>
<dbReference type="InterPro" id="IPR052344">
    <property type="entry name" value="Transposase-related"/>
</dbReference>
<comment type="caution">
    <text evidence="4">The sequence shown here is derived from an EMBL/GenBank/DDBJ whole genome shotgun (WGS) entry which is preliminary data.</text>
</comment>
<evidence type="ECO:0000259" key="3">
    <source>
        <dbReference type="Pfam" id="PF13007"/>
    </source>
</evidence>
<accession>A0A7X6DKI3</accession>
<evidence type="ECO:0000313" key="4">
    <source>
        <dbReference type="EMBL" id="NKE68863.1"/>
    </source>
</evidence>
<sequence>MIDVTTIDREYLDQLSVEQLRDLARQLTEQSQRASREIQWHDAKIDKLTFELAQLKRVQFGVKSERLNAEQRALFDEAVAADIATLEEQLEQLTKKPAEADNGEKKKPKRAPLPPELPRVDRSHEPENTNCNCGRQMKRIGEDVSEKLDYTPGVFTVEVTSAASGRAAIAARWYKRPVQRP</sequence>
<feature type="compositionally biased region" description="Basic and acidic residues" evidence="1">
    <location>
        <begin position="93"/>
        <end position="105"/>
    </location>
</feature>
<protein>
    <recommendedName>
        <fullName evidence="6">IS66 family transposase</fullName>
    </recommendedName>
</protein>